<keyword evidence="18" id="KW-1185">Reference proteome</keyword>
<evidence type="ECO:0000313" key="18">
    <source>
        <dbReference type="Proteomes" id="UP000673975"/>
    </source>
</evidence>
<evidence type="ECO:0000256" key="9">
    <source>
        <dbReference type="ARBA" id="ARBA00022840"/>
    </source>
</evidence>
<keyword evidence="5 14" id="KW-0436">Ligase</keyword>
<dbReference type="GO" id="GO:0006189">
    <property type="term" value="P:'de novo' IMP biosynthetic process"/>
    <property type="evidence" value="ECO:0007669"/>
    <property type="project" value="UniProtKB-UniRule"/>
</dbReference>
<evidence type="ECO:0000256" key="14">
    <source>
        <dbReference type="HAMAP-Rule" id="MF_00138"/>
    </source>
</evidence>
<dbReference type="SMART" id="SM01210">
    <property type="entry name" value="GARS_C"/>
    <property type="match status" value="1"/>
</dbReference>
<keyword evidence="9 15" id="KW-0067">ATP-binding</keyword>
<dbReference type="EMBL" id="JAFIDN010000005">
    <property type="protein sequence ID" value="MBP3192559.1"/>
    <property type="molecule type" value="Genomic_DNA"/>
</dbReference>
<dbReference type="InterPro" id="IPR037123">
    <property type="entry name" value="PRibGlycinamide_synth_C_sf"/>
</dbReference>
<protein>
    <recommendedName>
        <fullName evidence="4 14">Phosphoribosylamine--glycine ligase</fullName>
        <ecNumber evidence="4 14">6.3.4.13</ecNumber>
    </recommendedName>
    <alternativeName>
        <fullName evidence="14">GARS</fullName>
    </alternativeName>
    <alternativeName>
        <fullName evidence="12 14">Glycinamide ribonucleotide synthetase</fullName>
    </alternativeName>
    <alternativeName>
        <fullName evidence="13 14">Phosphoribosylglycinamide synthetase</fullName>
    </alternativeName>
</protein>
<dbReference type="Gene3D" id="3.30.470.20">
    <property type="entry name" value="ATP-grasp fold, B domain"/>
    <property type="match status" value="1"/>
</dbReference>
<comment type="cofactor">
    <cofactor evidence="1">
        <name>Mn(2+)</name>
        <dbReference type="ChEBI" id="CHEBI:29035"/>
    </cofactor>
</comment>
<dbReference type="PANTHER" id="PTHR43472:SF1">
    <property type="entry name" value="PHOSPHORIBOSYLAMINE--GLYCINE LIGASE, CHLOROPLASTIC"/>
    <property type="match status" value="1"/>
</dbReference>
<comment type="cofactor">
    <cofactor evidence="2">
        <name>Mg(2+)</name>
        <dbReference type="ChEBI" id="CHEBI:18420"/>
    </cofactor>
</comment>
<proteinExistence type="inferred from homology"/>
<comment type="pathway">
    <text evidence="3 14">Purine metabolism; IMP biosynthesis via de novo pathway; N(1)-(5-phospho-D-ribosyl)glycinamide from 5-phospho-alpha-D-ribose 1-diphosphate: step 2/2.</text>
</comment>
<keyword evidence="6" id="KW-0479">Metal-binding</keyword>
<evidence type="ECO:0000313" key="17">
    <source>
        <dbReference type="EMBL" id="MBP3192559.1"/>
    </source>
</evidence>
<dbReference type="GO" id="GO:0004637">
    <property type="term" value="F:phosphoribosylamine-glycine ligase activity"/>
    <property type="evidence" value="ECO:0007669"/>
    <property type="project" value="UniProtKB-UniRule"/>
</dbReference>
<reference evidence="17" key="1">
    <citation type="submission" date="2021-02" db="EMBL/GenBank/DDBJ databases">
        <title>Natronogracilivirga saccharolytica gen. nov. sp. nov. a new anaerobic, haloalkiliphilic carbohydrate-fermenting bacterium from soda lake and proposing of Cyclonatronumiaceae fam. nov. in the phylum Balneolaeota.</title>
        <authorList>
            <person name="Zhilina T.N."/>
            <person name="Sorokin D.Y."/>
            <person name="Zavarzina D.G."/>
            <person name="Toshchakov S.V."/>
            <person name="Kublanov I.V."/>
        </authorList>
    </citation>
    <scope>NUCLEOTIDE SEQUENCE</scope>
    <source>
        <strain evidence="17">Z-1702</strain>
    </source>
</reference>
<evidence type="ECO:0000256" key="8">
    <source>
        <dbReference type="ARBA" id="ARBA00022755"/>
    </source>
</evidence>
<dbReference type="Gene3D" id="3.30.1490.20">
    <property type="entry name" value="ATP-grasp fold, A domain"/>
    <property type="match status" value="1"/>
</dbReference>
<keyword evidence="7 15" id="KW-0547">Nucleotide-binding</keyword>
<dbReference type="InterPro" id="IPR020560">
    <property type="entry name" value="PRibGlycinamide_synth_C-dom"/>
</dbReference>
<dbReference type="RefSeq" id="WP_210511460.1">
    <property type="nucleotide sequence ID" value="NZ_JAFIDN010000005.1"/>
</dbReference>
<dbReference type="FunFam" id="3.90.600.10:FF:000001">
    <property type="entry name" value="Trifunctional purine biosynthetic protein adenosine-3"/>
    <property type="match status" value="1"/>
</dbReference>
<dbReference type="GO" id="GO:0009113">
    <property type="term" value="P:purine nucleobase biosynthetic process"/>
    <property type="evidence" value="ECO:0007669"/>
    <property type="project" value="InterPro"/>
</dbReference>
<dbReference type="InterPro" id="IPR011054">
    <property type="entry name" value="Rudment_hybrid_motif"/>
</dbReference>
<keyword evidence="8 14" id="KW-0658">Purine biosynthesis</keyword>
<dbReference type="InterPro" id="IPR020559">
    <property type="entry name" value="PRibGlycinamide_synth_CS"/>
</dbReference>
<evidence type="ECO:0000256" key="1">
    <source>
        <dbReference type="ARBA" id="ARBA00001936"/>
    </source>
</evidence>
<dbReference type="NCBIfam" id="TIGR00877">
    <property type="entry name" value="purD"/>
    <property type="match status" value="1"/>
</dbReference>
<dbReference type="PROSITE" id="PS50975">
    <property type="entry name" value="ATP_GRASP"/>
    <property type="match status" value="1"/>
</dbReference>
<dbReference type="Gene3D" id="3.40.50.20">
    <property type="match status" value="1"/>
</dbReference>
<sequence length="436" mass="47060">MARHNVLIIGSGGREHALAWSLSRSPLLENLFIAPGNPGTAALGENIPLSPGDFSDTASYFEAVAALVGEKQIGLTVVGPEQPLVDGITDFLEARGCKVFGPSKGAARLEGSKTFAKWLMHKYKIPTAESIEFTGETALDDAEAWLKYDNGRWPAVIKADGLAAGKGVFISSDAEEAAEHIRLIREDASLRKAADRLIIEEFMVGEEASVFAITDGRNARLLLSAQDHKRIGEGDTGLNTGGMGAYAPAPVVDDYVLKLVEDTILYPTLGAMQLEGHAYRGVLYLGLMITEEGPKVVEYNCRFGDPECQALLPAMESDLLEVMLATVNFELEETEVRMSRDHYCCVVMASGGYPGAYEKGKEISGIGQVSEDALVFQSGTREEGGRLLTNGGRVLSVVAAGPDLTRAISRCYKEVEKISFDGAYYRRDIGKKGLNR</sequence>
<evidence type="ECO:0000256" key="6">
    <source>
        <dbReference type="ARBA" id="ARBA00022723"/>
    </source>
</evidence>
<dbReference type="SUPFAM" id="SSF52440">
    <property type="entry name" value="PreATP-grasp domain"/>
    <property type="match status" value="1"/>
</dbReference>
<evidence type="ECO:0000256" key="2">
    <source>
        <dbReference type="ARBA" id="ARBA00001946"/>
    </source>
</evidence>
<dbReference type="SMART" id="SM01209">
    <property type="entry name" value="GARS_A"/>
    <property type="match status" value="1"/>
</dbReference>
<dbReference type="EC" id="6.3.4.13" evidence="4 14"/>
<evidence type="ECO:0000256" key="5">
    <source>
        <dbReference type="ARBA" id="ARBA00022598"/>
    </source>
</evidence>
<evidence type="ECO:0000256" key="7">
    <source>
        <dbReference type="ARBA" id="ARBA00022741"/>
    </source>
</evidence>
<comment type="catalytic activity">
    <reaction evidence="14">
        <text>5-phospho-beta-D-ribosylamine + glycine + ATP = N(1)-(5-phospho-beta-D-ribosyl)glycinamide + ADP + phosphate + H(+)</text>
        <dbReference type="Rhea" id="RHEA:17453"/>
        <dbReference type="ChEBI" id="CHEBI:15378"/>
        <dbReference type="ChEBI" id="CHEBI:30616"/>
        <dbReference type="ChEBI" id="CHEBI:43474"/>
        <dbReference type="ChEBI" id="CHEBI:57305"/>
        <dbReference type="ChEBI" id="CHEBI:58681"/>
        <dbReference type="ChEBI" id="CHEBI:143788"/>
        <dbReference type="ChEBI" id="CHEBI:456216"/>
        <dbReference type="EC" id="6.3.4.13"/>
    </reaction>
</comment>
<evidence type="ECO:0000256" key="12">
    <source>
        <dbReference type="ARBA" id="ARBA00042242"/>
    </source>
</evidence>
<gene>
    <name evidence="14 17" type="primary">purD</name>
    <name evidence="17" type="ORF">NATSA_07780</name>
</gene>
<evidence type="ECO:0000256" key="15">
    <source>
        <dbReference type="PROSITE-ProRule" id="PRU00409"/>
    </source>
</evidence>
<dbReference type="PROSITE" id="PS00184">
    <property type="entry name" value="GARS"/>
    <property type="match status" value="1"/>
</dbReference>
<dbReference type="PANTHER" id="PTHR43472">
    <property type="entry name" value="PHOSPHORIBOSYLAMINE--GLYCINE LIGASE"/>
    <property type="match status" value="1"/>
</dbReference>
<evidence type="ECO:0000256" key="3">
    <source>
        <dbReference type="ARBA" id="ARBA00005174"/>
    </source>
</evidence>
<dbReference type="InterPro" id="IPR000115">
    <property type="entry name" value="PRibGlycinamide_synth"/>
</dbReference>
<evidence type="ECO:0000259" key="16">
    <source>
        <dbReference type="PROSITE" id="PS50975"/>
    </source>
</evidence>
<name>A0A8J7RMP5_9BACT</name>
<comment type="similarity">
    <text evidence="11 14">Belongs to the GARS family.</text>
</comment>
<feature type="domain" description="ATP-grasp" evidence="16">
    <location>
        <begin position="117"/>
        <end position="328"/>
    </location>
</feature>
<dbReference type="InterPro" id="IPR016185">
    <property type="entry name" value="PreATP-grasp_dom_sf"/>
</dbReference>
<organism evidence="17 18">
    <name type="scientific">Natronogracilivirga saccharolytica</name>
    <dbReference type="NCBI Taxonomy" id="2812953"/>
    <lineage>
        <taxon>Bacteria</taxon>
        <taxon>Pseudomonadati</taxon>
        <taxon>Balneolota</taxon>
        <taxon>Balneolia</taxon>
        <taxon>Balneolales</taxon>
        <taxon>Cyclonatronaceae</taxon>
        <taxon>Natronogracilivirga</taxon>
    </lineage>
</organism>
<dbReference type="FunFam" id="3.30.470.20:FF:000018">
    <property type="entry name" value="Trifunctional purine biosynthetic protein adenosine-3"/>
    <property type="match status" value="1"/>
</dbReference>
<dbReference type="GO" id="GO:0005524">
    <property type="term" value="F:ATP binding"/>
    <property type="evidence" value="ECO:0007669"/>
    <property type="project" value="UniProtKB-UniRule"/>
</dbReference>
<dbReference type="InterPro" id="IPR013815">
    <property type="entry name" value="ATP_grasp_subdomain_1"/>
</dbReference>
<dbReference type="Pfam" id="PF01071">
    <property type="entry name" value="GARS_A"/>
    <property type="match status" value="1"/>
</dbReference>
<dbReference type="SUPFAM" id="SSF51246">
    <property type="entry name" value="Rudiment single hybrid motif"/>
    <property type="match status" value="1"/>
</dbReference>
<dbReference type="Gene3D" id="3.90.600.10">
    <property type="entry name" value="Phosphoribosylglycinamide synthetase, C-terminal domain"/>
    <property type="match status" value="1"/>
</dbReference>
<evidence type="ECO:0000256" key="13">
    <source>
        <dbReference type="ARBA" id="ARBA00042864"/>
    </source>
</evidence>
<dbReference type="UniPathway" id="UPA00074">
    <property type="reaction ID" value="UER00125"/>
</dbReference>
<evidence type="ECO:0000256" key="4">
    <source>
        <dbReference type="ARBA" id="ARBA00013255"/>
    </source>
</evidence>
<evidence type="ECO:0000256" key="10">
    <source>
        <dbReference type="ARBA" id="ARBA00023211"/>
    </source>
</evidence>
<evidence type="ECO:0000256" key="11">
    <source>
        <dbReference type="ARBA" id="ARBA00038345"/>
    </source>
</evidence>
<dbReference type="Pfam" id="PF02844">
    <property type="entry name" value="GARS_N"/>
    <property type="match status" value="1"/>
</dbReference>
<dbReference type="Proteomes" id="UP000673975">
    <property type="component" value="Unassembled WGS sequence"/>
</dbReference>
<dbReference type="GO" id="GO:0046872">
    <property type="term" value="F:metal ion binding"/>
    <property type="evidence" value="ECO:0007669"/>
    <property type="project" value="UniProtKB-KW"/>
</dbReference>
<dbReference type="Pfam" id="PF02843">
    <property type="entry name" value="GARS_C"/>
    <property type="match status" value="1"/>
</dbReference>
<dbReference type="HAMAP" id="MF_00138">
    <property type="entry name" value="GARS"/>
    <property type="match status" value="1"/>
</dbReference>
<dbReference type="SUPFAM" id="SSF56059">
    <property type="entry name" value="Glutathione synthetase ATP-binding domain-like"/>
    <property type="match status" value="1"/>
</dbReference>
<dbReference type="InterPro" id="IPR020561">
    <property type="entry name" value="PRibGlycinamid_synth_ATP-grasp"/>
</dbReference>
<dbReference type="InterPro" id="IPR011761">
    <property type="entry name" value="ATP-grasp"/>
</dbReference>
<accession>A0A8J7RMP5</accession>
<comment type="caution">
    <text evidence="17">The sequence shown here is derived from an EMBL/GenBank/DDBJ whole genome shotgun (WGS) entry which is preliminary data.</text>
</comment>
<dbReference type="InterPro" id="IPR020562">
    <property type="entry name" value="PRibGlycinamide_synth_N"/>
</dbReference>
<dbReference type="AlphaFoldDB" id="A0A8J7RMP5"/>
<keyword evidence="10" id="KW-0464">Manganese</keyword>